<protein>
    <submittedName>
        <fullName evidence="7">Disease resistance protein RPM1</fullName>
    </submittedName>
</protein>
<feature type="domain" description="Disease resistance protein winged helix" evidence="6">
    <location>
        <begin position="387"/>
        <end position="429"/>
    </location>
</feature>
<keyword evidence="3" id="KW-0611">Plant defense</keyword>
<dbReference type="PANTHER" id="PTHR36766">
    <property type="entry name" value="PLANT BROAD-SPECTRUM MILDEW RESISTANCE PROTEIN RPW8"/>
    <property type="match status" value="1"/>
</dbReference>
<evidence type="ECO:0000313" key="7">
    <source>
        <dbReference type="EMBL" id="KAL0329913.1"/>
    </source>
</evidence>
<evidence type="ECO:0000256" key="4">
    <source>
        <dbReference type="ARBA" id="ARBA00022840"/>
    </source>
</evidence>
<dbReference type="InterPro" id="IPR032675">
    <property type="entry name" value="LRR_dom_sf"/>
</dbReference>
<evidence type="ECO:0000256" key="1">
    <source>
        <dbReference type="ARBA" id="ARBA00022614"/>
    </source>
</evidence>
<sequence>MAECAVTLLFHQLSVLLQQERKLLGVTGREAEYNRGEMGEMMAFLRVADAKEDGDPQLKDWWLGKESSHLNKEFENQTKIVSEMQTIRARVEKASKSQQAYRNMYPVMLQGSTSILPGTEDQATAQVLEEVDIMGIEKLKEQLAEWFLSTDFGPQVISVVGMAGSGKTTLVKNVFYDAAVHMNFDHHLWLNVAKSFKAEQFLRDMIKQLLNEVKQPPIEGLESMDADEMKEFVYIFLQHKRYIVVLDDVCKIYAWEAIKHAFPKGTCGQIIIITHFHQIGNAACGGSNGLVYNLEPLPAQESKKLFYGKAFQRNESCPLQLKEISESILKRCEGWPLPIVAIGSLLATKNNRTEEWEMFNSSLQGRSVAGESYSNSSVDSRRICGGKKGKSMEEVADGYLNELLNRSLIQVAETSRDGRPRNFQIQELIVSKAREQNIVAVNNQEEIRWPHRVQRLALHSSINGIPPVCSFDYLGSLLFLGPVDLECLLAILDKVLHKYQMEFSNYIISSTSAYEDTKVTHIPKSIENLGKLETLDLKNSRVLNLNRAYEGQELSFRAGGFQRLNTLVLGALGELRRVRVEKGSMPRLHELVVMGCRMMAEMPAGIDHLLNLQHVGLVDMAEEYGGGEKKLAQVHQVVVVDTVNADFRQRQCKNPISPRLYKLYY</sequence>
<reference evidence="7" key="2">
    <citation type="journal article" date="2024" name="Plant">
        <title>Genomic evolution and insights into agronomic trait innovations of Sesamum species.</title>
        <authorList>
            <person name="Miao H."/>
            <person name="Wang L."/>
            <person name="Qu L."/>
            <person name="Liu H."/>
            <person name="Sun Y."/>
            <person name="Le M."/>
            <person name="Wang Q."/>
            <person name="Wei S."/>
            <person name="Zheng Y."/>
            <person name="Lin W."/>
            <person name="Duan Y."/>
            <person name="Cao H."/>
            <person name="Xiong S."/>
            <person name="Wang X."/>
            <person name="Wei L."/>
            <person name="Li C."/>
            <person name="Ma Q."/>
            <person name="Ju M."/>
            <person name="Zhao R."/>
            <person name="Li G."/>
            <person name="Mu C."/>
            <person name="Tian Q."/>
            <person name="Mei H."/>
            <person name="Zhang T."/>
            <person name="Gao T."/>
            <person name="Zhang H."/>
        </authorList>
    </citation>
    <scope>NUCLEOTIDE SEQUENCE</scope>
    <source>
        <strain evidence="7">G02</strain>
    </source>
</reference>
<dbReference type="InterPro" id="IPR002182">
    <property type="entry name" value="NB-ARC"/>
</dbReference>
<dbReference type="InterPro" id="IPR042197">
    <property type="entry name" value="Apaf_helical"/>
</dbReference>
<dbReference type="Gene3D" id="3.80.10.10">
    <property type="entry name" value="Ribonuclease Inhibitor"/>
    <property type="match status" value="1"/>
</dbReference>
<dbReference type="InterPro" id="IPR027417">
    <property type="entry name" value="P-loop_NTPase"/>
</dbReference>
<dbReference type="PANTHER" id="PTHR36766:SF63">
    <property type="entry name" value="NB-ARC DOMAIN-CONTAINING PROTEIN"/>
    <property type="match status" value="1"/>
</dbReference>
<evidence type="ECO:0000256" key="3">
    <source>
        <dbReference type="ARBA" id="ARBA00022821"/>
    </source>
</evidence>
<evidence type="ECO:0000256" key="2">
    <source>
        <dbReference type="ARBA" id="ARBA00022741"/>
    </source>
</evidence>
<keyword evidence="2" id="KW-0547">Nucleotide-binding</keyword>
<dbReference type="Gene3D" id="3.40.50.300">
    <property type="entry name" value="P-loop containing nucleotide triphosphate hydrolases"/>
    <property type="match status" value="1"/>
</dbReference>
<feature type="domain" description="NB-ARC" evidence="5">
    <location>
        <begin position="137"/>
        <end position="314"/>
    </location>
</feature>
<accession>A0AAW2MGG8</accession>
<comment type="caution">
    <text evidence="7">The sequence shown here is derived from an EMBL/GenBank/DDBJ whole genome shotgun (WGS) entry which is preliminary data.</text>
</comment>
<dbReference type="SUPFAM" id="SSF52058">
    <property type="entry name" value="L domain-like"/>
    <property type="match status" value="1"/>
</dbReference>
<name>A0AAW2MGG8_SESRA</name>
<evidence type="ECO:0000259" key="5">
    <source>
        <dbReference type="Pfam" id="PF00931"/>
    </source>
</evidence>
<dbReference type="PRINTS" id="PR00364">
    <property type="entry name" value="DISEASERSIST"/>
</dbReference>
<dbReference type="GO" id="GO:0043531">
    <property type="term" value="F:ADP binding"/>
    <property type="evidence" value="ECO:0007669"/>
    <property type="project" value="InterPro"/>
</dbReference>
<keyword evidence="4" id="KW-0067">ATP-binding</keyword>
<dbReference type="Pfam" id="PF23559">
    <property type="entry name" value="WHD_DRP"/>
    <property type="match status" value="1"/>
</dbReference>
<dbReference type="AlphaFoldDB" id="A0AAW2MGG8"/>
<dbReference type="InterPro" id="IPR058922">
    <property type="entry name" value="WHD_DRP"/>
</dbReference>
<organism evidence="7">
    <name type="scientific">Sesamum radiatum</name>
    <name type="common">Black benniseed</name>
    <dbReference type="NCBI Taxonomy" id="300843"/>
    <lineage>
        <taxon>Eukaryota</taxon>
        <taxon>Viridiplantae</taxon>
        <taxon>Streptophyta</taxon>
        <taxon>Embryophyta</taxon>
        <taxon>Tracheophyta</taxon>
        <taxon>Spermatophyta</taxon>
        <taxon>Magnoliopsida</taxon>
        <taxon>eudicotyledons</taxon>
        <taxon>Gunneridae</taxon>
        <taxon>Pentapetalae</taxon>
        <taxon>asterids</taxon>
        <taxon>lamiids</taxon>
        <taxon>Lamiales</taxon>
        <taxon>Pedaliaceae</taxon>
        <taxon>Sesamum</taxon>
    </lineage>
</organism>
<dbReference type="SUPFAM" id="SSF52540">
    <property type="entry name" value="P-loop containing nucleoside triphosphate hydrolases"/>
    <property type="match status" value="1"/>
</dbReference>
<keyword evidence="1" id="KW-0433">Leucine-rich repeat</keyword>
<dbReference type="Gene3D" id="1.10.8.430">
    <property type="entry name" value="Helical domain of apoptotic protease-activating factors"/>
    <property type="match status" value="1"/>
</dbReference>
<dbReference type="EMBL" id="JACGWJ010000022">
    <property type="protein sequence ID" value="KAL0329913.1"/>
    <property type="molecule type" value="Genomic_DNA"/>
</dbReference>
<dbReference type="GO" id="GO:0006952">
    <property type="term" value="P:defense response"/>
    <property type="evidence" value="ECO:0007669"/>
    <property type="project" value="UniProtKB-KW"/>
</dbReference>
<gene>
    <name evidence="7" type="ORF">Sradi_4978000</name>
</gene>
<dbReference type="Pfam" id="PF00931">
    <property type="entry name" value="NB-ARC"/>
    <property type="match status" value="1"/>
</dbReference>
<proteinExistence type="predicted"/>
<reference evidence="7" key="1">
    <citation type="submission" date="2020-06" db="EMBL/GenBank/DDBJ databases">
        <authorList>
            <person name="Li T."/>
            <person name="Hu X."/>
            <person name="Zhang T."/>
            <person name="Song X."/>
            <person name="Zhang H."/>
            <person name="Dai N."/>
            <person name="Sheng W."/>
            <person name="Hou X."/>
            <person name="Wei L."/>
        </authorList>
    </citation>
    <scope>NUCLEOTIDE SEQUENCE</scope>
    <source>
        <strain evidence="7">G02</strain>
        <tissue evidence="7">Leaf</tissue>
    </source>
</reference>
<evidence type="ECO:0000259" key="6">
    <source>
        <dbReference type="Pfam" id="PF23559"/>
    </source>
</evidence>